<keyword evidence="2 7" id="KW-0812">Transmembrane</keyword>
<feature type="transmembrane region" description="Helical" evidence="7">
    <location>
        <begin position="261"/>
        <end position="287"/>
    </location>
</feature>
<feature type="domain" description="ABC transmembrane type-1" evidence="9">
    <location>
        <begin position="53"/>
        <end position="322"/>
    </location>
</feature>
<evidence type="ECO:0000256" key="4">
    <source>
        <dbReference type="ARBA" id="ARBA00022840"/>
    </source>
</evidence>
<comment type="caution">
    <text evidence="10">The sequence shown here is derived from an EMBL/GenBank/DDBJ whole genome shotgun (WGS) entry which is preliminary data.</text>
</comment>
<dbReference type="Pfam" id="PF00005">
    <property type="entry name" value="ABC_tran"/>
    <property type="match status" value="1"/>
</dbReference>
<dbReference type="SUPFAM" id="SSF52540">
    <property type="entry name" value="P-loop containing nucleoside triphosphate hydrolases"/>
    <property type="match status" value="1"/>
</dbReference>
<evidence type="ECO:0000259" key="8">
    <source>
        <dbReference type="PROSITE" id="PS50893"/>
    </source>
</evidence>
<comment type="subcellular location">
    <subcellularLocation>
        <location evidence="1">Cell membrane</location>
        <topology evidence="1">Multi-pass membrane protein</topology>
    </subcellularLocation>
</comment>
<keyword evidence="6 7" id="KW-0472">Membrane</keyword>
<dbReference type="FunFam" id="3.40.50.300:FF:000218">
    <property type="entry name" value="Multidrug ABC transporter ATP-binding protein"/>
    <property type="match status" value="1"/>
</dbReference>
<keyword evidence="3" id="KW-0547">Nucleotide-binding</keyword>
<dbReference type="InterPro" id="IPR003593">
    <property type="entry name" value="AAA+_ATPase"/>
</dbReference>
<dbReference type="InterPro" id="IPR003439">
    <property type="entry name" value="ABC_transporter-like_ATP-bd"/>
</dbReference>
<evidence type="ECO:0000313" key="11">
    <source>
        <dbReference type="Proteomes" id="UP000294545"/>
    </source>
</evidence>
<dbReference type="SMART" id="SM00382">
    <property type="entry name" value="AAA"/>
    <property type="match status" value="1"/>
</dbReference>
<evidence type="ECO:0000256" key="6">
    <source>
        <dbReference type="ARBA" id="ARBA00023136"/>
    </source>
</evidence>
<feature type="domain" description="ABC transporter" evidence="8">
    <location>
        <begin position="355"/>
        <end position="591"/>
    </location>
</feature>
<dbReference type="PANTHER" id="PTHR43394:SF1">
    <property type="entry name" value="ATP-BINDING CASSETTE SUB-FAMILY B MEMBER 10, MITOCHONDRIAL"/>
    <property type="match status" value="1"/>
</dbReference>
<feature type="transmembrane region" description="Helical" evidence="7">
    <location>
        <begin position="178"/>
        <end position="197"/>
    </location>
</feature>
<dbReference type="PROSITE" id="PS00211">
    <property type="entry name" value="ABC_TRANSPORTER_1"/>
    <property type="match status" value="1"/>
</dbReference>
<dbReference type="Gene3D" id="3.40.50.300">
    <property type="entry name" value="P-loop containing nucleotide triphosphate hydrolases"/>
    <property type="match status" value="1"/>
</dbReference>
<feature type="transmembrane region" description="Helical" evidence="7">
    <location>
        <begin position="41"/>
        <end position="65"/>
    </location>
</feature>
<dbReference type="GO" id="GO:0005524">
    <property type="term" value="F:ATP binding"/>
    <property type="evidence" value="ECO:0007669"/>
    <property type="project" value="UniProtKB-KW"/>
</dbReference>
<evidence type="ECO:0000259" key="9">
    <source>
        <dbReference type="PROSITE" id="PS50929"/>
    </source>
</evidence>
<dbReference type="RefSeq" id="WP_132278967.1">
    <property type="nucleotide sequence ID" value="NZ_SMGQ01000011.1"/>
</dbReference>
<dbReference type="CDD" id="cd07346">
    <property type="entry name" value="ABC_6TM_exporters"/>
    <property type="match status" value="1"/>
</dbReference>
<dbReference type="OrthoDB" id="9806127at2"/>
<dbReference type="GO" id="GO:0015421">
    <property type="term" value="F:ABC-type oligopeptide transporter activity"/>
    <property type="evidence" value="ECO:0007669"/>
    <property type="project" value="TreeGrafter"/>
</dbReference>
<dbReference type="InterPro" id="IPR039421">
    <property type="entry name" value="Type_1_exporter"/>
</dbReference>
<accession>A0A4R1N158</accession>
<feature type="transmembrane region" description="Helical" evidence="7">
    <location>
        <begin position="77"/>
        <end position="96"/>
    </location>
</feature>
<dbReference type="Pfam" id="PF00664">
    <property type="entry name" value="ABC_membrane"/>
    <property type="match status" value="1"/>
</dbReference>
<evidence type="ECO:0000256" key="1">
    <source>
        <dbReference type="ARBA" id="ARBA00004651"/>
    </source>
</evidence>
<dbReference type="Gene3D" id="1.20.1560.10">
    <property type="entry name" value="ABC transporter type 1, transmembrane domain"/>
    <property type="match status" value="1"/>
</dbReference>
<reference evidence="10 11" key="1">
    <citation type="submission" date="2019-03" db="EMBL/GenBank/DDBJ databases">
        <title>Genomic Encyclopedia of Type Strains, Phase IV (KMG-IV): sequencing the most valuable type-strain genomes for metagenomic binning, comparative biology and taxonomic classification.</title>
        <authorList>
            <person name="Goeker M."/>
        </authorList>
    </citation>
    <scope>NUCLEOTIDE SEQUENCE [LARGE SCALE GENOMIC DNA]</scope>
    <source>
        <strain evidence="10 11">DSM 24176</strain>
    </source>
</reference>
<dbReference type="EMBL" id="SMGQ01000011">
    <property type="protein sequence ID" value="TCK97724.1"/>
    <property type="molecule type" value="Genomic_DNA"/>
</dbReference>
<gene>
    <name evidence="10" type="ORF">EDC19_0126</name>
</gene>
<dbReference type="GO" id="GO:0016887">
    <property type="term" value="F:ATP hydrolysis activity"/>
    <property type="evidence" value="ECO:0007669"/>
    <property type="project" value="InterPro"/>
</dbReference>
<sequence>MSNEEQKQKYFEDLFINGNKSRFKTFISLYRGNYGKLGIALIYYLIKHLPTWILPIVTANIITIISSQSEDDFSSLLINFILVIVLLLQNIPFNALHTKQVSLCVRYVEAGLRSSLVRKLQQLSIGYHQELKSGKLQSKVLRDVEAIEFLSRQTMLTLIPIIINVMVSIVIISFRSLLVATFFVFLIPIATILITAFKKNIKKGNNEFRKEIETMSSKVSEMVQMIPITRAHGLENIEINKIDHQLEKVEKKGFKLDMITAYFGACSWVSFQIFSVVCLMFTAYLAYNGNIPVGDIVLYQTYFTTIINQISNMANIYPNIAKGFESIDSVTEILLVNDIEKNNGKKKLKNIKGQFVFDHVSFNYGNNNDEDVIKGFDLRVNEGETIAFVGESGAGKSTLLNLIVGFCQPTEGNILIDDYNMNEIDFRSFRKYISVVPQNNILFSGTIRDNIMYGIPNIKEEEIKKVIQLSNLETFINEFPNGLDTMVGEQGNTLSGGQKQRIAIARAMIRNPKIILLDEATSALDNISEYKVQKAMKALVKNRTTFIVAHRLSTIRDADRIIVMKKGSCVEKGTYEELIKKKGEFYNMQKLQA</sequence>
<evidence type="ECO:0000256" key="2">
    <source>
        <dbReference type="ARBA" id="ARBA00022692"/>
    </source>
</evidence>
<keyword evidence="5 7" id="KW-1133">Transmembrane helix</keyword>
<name>A0A4R1N158_9FIRM</name>
<dbReference type="SUPFAM" id="SSF90123">
    <property type="entry name" value="ABC transporter transmembrane region"/>
    <property type="match status" value="1"/>
</dbReference>
<keyword evidence="4 10" id="KW-0067">ATP-binding</keyword>
<dbReference type="GO" id="GO:0005886">
    <property type="term" value="C:plasma membrane"/>
    <property type="evidence" value="ECO:0007669"/>
    <property type="project" value="UniProtKB-SubCell"/>
</dbReference>
<proteinExistence type="predicted"/>
<dbReference type="AlphaFoldDB" id="A0A4R1N158"/>
<evidence type="ECO:0000256" key="5">
    <source>
        <dbReference type="ARBA" id="ARBA00022989"/>
    </source>
</evidence>
<dbReference type="PROSITE" id="PS50929">
    <property type="entry name" value="ABC_TM1F"/>
    <property type="match status" value="1"/>
</dbReference>
<protein>
    <submittedName>
        <fullName evidence="10">ATP-binding cassette subfamily B protein</fullName>
    </submittedName>
</protein>
<evidence type="ECO:0000313" key="10">
    <source>
        <dbReference type="EMBL" id="TCK97724.1"/>
    </source>
</evidence>
<dbReference type="PANTHER" id="PTHR43394">
    <property type="entry name" value="ATP-DEPENDENT PERMEASE MDL1, MITOCHONDRIAL"/>
    <property type="match status" value="1"/>
</dbReference>
<dbReference type="PROSITE" id="PS50893">
    <property type="entry name" value="ABC_TRANSPORTER_2"/>
    <property type="match status" value="1"/>
</dbReference>
<dbReference type="InterPro" id="IPR036640">
    <property type="entry name" value="ABC1_TM_sf"/>
</dbReference>
<dbReference type="Proteomes" id="UP000294545">
    <property type="component" value="Unassembled WGS sequence"/>
</dbReference>
<evidence type="ECO:0000256" key="7">
    <source>
        <dbReference type="SAM" id="Phobius"/>
    </source>
</evidence>
<dbReference type="InterPro" id="IPR011527">
    <property type="entry name" value="ABC1_TM_dom"/>
</dbReference>
<dbReference type="InterPro" id="IPR027417">
    <property type="entry name" value="P-loop_NTPase"/>
</dbReference>
<dbReference type="InterPro" id="IPR017871">
    <property type="entry name" value="ABC_transporter-like_CS"/>
</dbReference>
<evidence type="ECO:0000256" key="3">
    <source>
        <dbReference type="ARBA" id="ARBA00022741"/>
    </source>
</evidence>
<feature type="transmembrane region" description="Helical" evidence="7">
    <location>
        <begin position="155"/>
        <end position="172"/>
    </location>
</feature>
<keyword evidence="11" id="KW-1185">Reference proteome</keyword>
<organism evidence="10 11">
    <name type="scientific">Natranaerovirga hydrolytica</name>
    <dbReference type="NCBI Taxonomy" id="680378"/>
    <lineage>
        <taxon>Bacteria</taxon>
        <taxon>Bacillati</taxon>
        <taxon>Bacillota</taxon>
        <taxon>Clostridia</taxon>
        <taxon>Lachnospirales</taxon>
        <taxon>Natranaerovirgaceae</taxon>
        <taxon>Natranaerovirga</taxon>
    </lineage>
</organism>